<dbReference type="RefSeq" id="XP_004185265.1">
    <property type="nucleotide sequence ID" value="XM_004185217.1"/>
</dbReference>
<evidence type="ECO:0000256" key="1">
    <source>
        <dbReference type="SAM" id="MobiDB-lite"/>
    </source>
</evidence>
<evidence type="ECO:0000313" key="3">
    <source>
        <dbReference type="EMBL" id="ELP85919.1"/>
    </source>
</evidence>
<dbReference type="AlphaFoldDB" id="A0A0A1U2Y8"/>
<dbReference type="GeneID" id="14884900"/>
<evidence type="ECO:0000259" key="2">
    <source>
        <dbReference type="Pfam" id="PF03399"/>
    </source>
</evidence>
<organism evidence="3 4">
    <name type="scientific">Entamoeba invadens IP1</name>
    <dbReference type="NCBI Taxonomy" id="370355"/>
    <lineage>
        <taxon>Eukaryota</taxon>
        <taxon>Amoebozoa</taxon>
        <taxon>Evosea</taxon>
        <taxon>Archamoebae</taxon>
        <taxon>Mastigamoebida</taxon>
        <taxon>Entamoebidae</taxon>
        <taxon>Entamoeba</taxon>
    </lineage>
</organism>
<feature type="domain" description="SAC3/GANP/THP3 conserved" evidence="2">
    <location>
        <begin position="194"/>
        <end position="477"/>
    </location>
</feature>
<protein>
    <recommendedName>
        <fullName evidence="2">SAC3/GANP/THP3 conserved domain-containing protein</fullName>
    </recommendedName>
</protein>
<gene>
    <name evidence="3" type="ORF">EIN_135030</name>
</gene>
<dbReference type="GO" id="GO:0006406">
    <property type="term" value="P:mRNA export from nucleus"/>
    <property type="evidence" value="ECO:0007669"/>
    <property type="project" value="TreeGrafter"/>
</dbReference>
<evidence type="ECO:0000313" key="4">
    <source>
        <dbReference type="Proteomes" id="UP000014680"/>
    </source>
</evidence>
<accession>A0A0A1U2Y8</accession>
<dbReference type="PANTHER" id="PTHR12436:SF3">
    <property type="entry name" value="GERMINAL-CENTER ASSOCIATED NUCLEAR PROTEIN"/>
    <property type="match status" value="1"/>
</dbReference>
<proteinExistence type="predicted"/>
<feature type="compositionally biased region" description="Basic and acidic residues" evidence="1">
    <location>
        <begin position="42"/>
        <end position="106"/>
    </location>
</feature>
<dbReference type="VEuPathDB" id="AmoebaDB:EIN_135030"/>
<dbReference type="Gene3D" id="1.25.40.990">
    <property type="match status" value="1"/>
</dbReference>
<dbReference type="Pfam" id="PF03399">
    <property type="entry name" value="SAC3_GANP"/>
    <property type="match status" value="1"/>
</dbReference>
<dbReference type="GO" id="GO:0005737">
    <property type="term" value="C:cytoplasm"/>
    <property type="evidence" value="ECO:0007669"/>
    <property type="project" value="TreeGrafter"/>
</dbReference>
<feature type="compositionally biased region" description="Basic and acidic residues" evidence="1">
    <location>
        <begin position="116"/>
        <end position="152"/>
    </location>
</feature>
<reference evidence="3 4" key="1">
    <citation type="submission" date="2012-10" db="EMBL/GenBank/DDBJ databases">
        <authorList>
            <person name="Zafar N."/>
            <person name="Inman J."/>
            <person name="Hall N."/>
            <person name="Lorenzi H."/>
            <person name="Caler E."/>
        </authorList>
    </citation>
    <scope>NUCLEOTIDE SEQUENCE [LARGE SCALE GENOMIC DNA]</scope>
    <source>
        <strain evidence="3 4">IP1</strain>
    </source>
</reference>
<dbReference type="OMA" id="IAHAAIM"/>
<dbReference type="EMBL" id="KB207027">
    <property type="protein sequence ID" value="ELP85919.1"/>
    <property type="molecule type" value="Genomic_DNA"/>
</dbReference>
<dbReference type="GO" id="GO:0070390">
    <property type="term" value="C:transcription export complex 2"/>
    <property type="evidence" value="ECO:0007669"/>
    <property type="project" value="TreeGrafter"/>
</dbReference>
<dbReference type="OrthoDB" id="264795at2759"/>
<dbReference type="PANTHER" id="PTHR12436">
    <property type="entry name" value="80 KDA MCM3-ASSOCIATED PROTEIN"/>
    <property type="match status" value="1"/>
</dbReference>
<feature type="region of interest" description="Disordered" evidence="1">
    <location>
        <begin position="1"/>
        <end position="152"/>
    </location>
</feature>
<sequence>MERRMNNTRASPSRQYGLFDQKRGEKKRGGKGRGGFSNSRGEQQERGHEKRRDPFEDPQSEKDSFGEREIRDDGKRRYDRNSRGGRQSTERRYKTQRTTETKENSEGKSQITENLEIEKSQKNDEKRQRNEKRRKEGREQRKARMEMQRENEKKMVEEMAKETWKPRRNDVNDVIKEVKDSMTDLDKNKPTEEMCGANDLLEYLYSKQFAPWEVGKDGVPNPILIVKPYKRRTSANEESPCDFRTEAALCDSLAFLLKIMDDPKFENIPLDDKFIYVSERIRSIHTDIIHEGYVSVQIFDITRAVIKFYAFYSFMINSDNFDYAKQQLKQWMLTLRQLYKHINRIKNEEDINYILEDIENDTYDQVLIMNQVQIQEMLDGQNEFDGVLLMIEINEAIKNCEYGRLKTLLKEIPVSIDTIVFHAVFRMRLIEMRHLVFKKWVGTMQLPIPVSFAKDALLYDTEKECVDDLVSCGIDVKDGTFLAKDFDLRDCKRIPRNNSEILIGELEVSKAEVCGDIPWSEFFFGCGEQSSEVTE</sequence>
<dbReference type="InterPro" id="IPR005062">
    <property type="entry name" value="SAC3/GANP/THP3_conserved"/>
</dbReference>
<keyword evidence="4" id="KW-1185">Reference proteome</keyword>
<name>A0A0A1U2Y8_ENTIV</name>
<dbReference type="Proteomes" id="UP000014680">
    <property type="component" value="Unassembled WGS sequence"/>
</dbReference>
<dbReference type="KEGG" id="eiv:EIN_135030"/>
<dbReference type="InterPro" id="IPR045107">
    <property type="entry name" value="SAC3/GANP/THP3"/>
</dbReference>